<proteinExistence type="predicted"/>
<keyword evidence="2" id="KW-1185">Reference proteome</keyword>
<name>A0AAE0K8S5_9PEZI</name>
<protein>
    <submittedName>
        <fullName evidence="1">Uncharacterized protein</fullName>
    </submittedName>
</protein>
<dbReference type="Proteomes" id="UP001287356">
    <property type="component" value="Unassembled WGS sequence"/>
</dbReference>
<organism evidence="1 2">
    <name type="scientific">Lasiosphaeria ovina</name>
    <dbReference type="NCBI Taxonomy" id="92902"/>
    <lineage>
        <taxon>Eukaryota</taxon>
        <taxon>Fungi</taxon>
        <taxon>Dikarya</taxon>
        <taxon>Ascomycota</taxon>
        <taxon>Pezizomycotina</taxon>
        <taxon>Sordariomycetes</taxon>
        <taxon>Sordariomycetidae</taxon>
        <taxon>Sordariales</taxon>
        <taxon>Lasiosphaeriaceae</taxon>
        <taxon>Lasiosphaeria</taxon>
    </lineage>
</organism>
<accession>A0AAE0K8S5</accession>
<sequence length="344" mass="39484">MDVDPRSPVTCICSPLTYRNTFWLSVPGLHETLVIASTTPPPRPRLEFRTLPTELRLMIWETCLPNRVVYADRPFIYFEIPELPAFGVSGDVCKLEADVPQPNTMALLRQLPSIDITRLPRITGDPVRDTVHLNMSQYHPWEEESEDGLPLGPPARMPGSLPMLESALVNLRFIPDCLERRSSYGLRMGEVNIHVTGTQQEKREKIINSGLFDETRIESVATTDHARLQRFAQFNAAHGDPGDYLASHFFKNFQDWDMESEYMPIVRNNWLKFRWNEAKVNNKVTSLDEGDVWEFWDKASGLPDKTPNYNKPKLAHPWTIGVLNKMPKMNPVYKIRLSQSPNII</sequence>
<dbReference type="EMBL" id="JAULSN010000005">
    <property type="protein sequence ID" value="KAK3371495.1"/>
    <property type="molecule type" value="Genomic_DNA"/>
</dbReference>
<evidence type="ECO:0000313" key="2">
    <source>
        <dbReference type="Proteomes" id="UP001287356"/>
    </source>
</evidence>
<gene>
    <name evidence="1" type="ORF">B0T24DRAFT_721596</name>
</gene>
<reference evidence="1" key="2">
    <citation type="submission" date="2023-06" db="EMBL/GenBank/DDBJ databases">
        <authorList>
            <consortium name="Lawrence Berkeley National Laboratory"/>
            <person name="Haridas S."/>
            <person name="Hensen N."/>
            <person name="Bonometti L."/>
            <person name="Westerberg I."/>
            <person name="Brannstrom I.O."/>
            <person name="Guillou S."/>
            <person name="Cros-Aarteil S."/>
            <person name="Calhoun S."/>
            <person name="Kuo A."/>
            <person name="Mondo S."/>
            <person name="Pangilinan J."/>
            <person name="Riley R."/>
            <person name="Labutti K."/>
            <person name="Andreopoulos B."/>
            <person name="Lipzen A."/>
            <person name="Chen C."/>
            <person name="Yanf M."/>
            <person name="Daum C."/>
            <person name="Ng V."/>
            <person name="Clum A."/>
            <person name="Steindorff A."/>
            <person name="Ohm R."/>
            <person name="Martin F."/>
            <person name="Silar P."/>
            <person name="Natvig D."/>
            <person name="Lalanne C."/>
            <person name="Gautier V."/>
            <person name="Ament-Velasquez S.L."/>
            <person name="Kruys A."/>
            <person name="Hutchinson M.I."/>
            <person name="Powell A.J."/>
            <person name="Barry K."/>
            <person name="Miller A.N."/>
            <person name="Grigoriev I.V."/>
            <person name="Debuchy R."/>
            <person name="Gladieux P."/>
            <person name="Thoren M.H."/>
            <person name="Johannesson H."/>
        </authorList>
    </citation>
    <scope>NUCLEOTIDE SEQUENCE</scope>
    <source>
        <strain evidence="1">CBS 958.72</strain>
    </source>
</reference>
<reference evidence="1" key="1">
    <citation type="journal article" date="2023" name="Mol. Phylogenet. Evol.">
        <title>Genome-scale phylogeny and comparative genomics of the fungal order Sordariales.</title>
        <authorList>
            <person name="Hensen N."/>
            <person name="Bonometti L."/>
            <person name="Westerberg I."/>
            <person name="Brannstrom I.O."/>
            <person name="Guillou S."/>
            <person name="Cros-Aarteil S."/>
            <person name="Calhoun S."/>
            <person name="Haridas S."/>
            <person name="Kuo A."/>
            <person name="Mondo S."/>
            <person name="Pangilinan J."/>
            <person name="Riley R."/>
            <person name="LaButti K."/>
            <person name="Andreopoulos B."/>
            <person name="Lipzen A."/>
            <person name="Chen C."/>
            <person name="Yan M."/>
            <person name="Daum C."/>
            <person name="Ng V."/>
            <person name="Clum A."/>
            <person name="Steindorff A."/>
            <person name="Ohm R.A."/>
            <person name="Martin F."/>
            <person name="Silar P."/>
            <person name="Natvig D.O."/>
            <person name="Lalanne C."/>
            <person name="Gautier V."/>
            <person name="Ament-Velasquez S.L."/>
            <person name="Kruys A."/>
            <person name="Hutchinson M.I."/>
            <person name="Powell A.J."/>
            <person name="Barry K."/>
            <person name="Miller A.N."/>
            <person name="Grigoriev I.V."/>
            <person name="Debuchy R."/>
            <person name="Gladieux P."/>
            <person name="Hiltunen Thoren M."/>
            <person name="Johannesson H."/>
        </authorList>
    </citation>
    <scope>NUCLEOTIDE SEQUENCE</scope>
    <source>
        <strain evidence="1">CBS 958.72</strain>
    </source>
</reference>
<evidence type="ECO:0000313" key="1">
    <source>
        <dbReference type="EMBL" id="KAK3371495.1"/>
    </source>
</evidence>
<dbReference type="AlphaFoldDB" id="A0AAE0K8S5"/>
<comment type="caution">
    <text evidence="1">The sequence shown here is derived from an EMBL/GenBank/DDBJ whole genome shotgun (WGS) entry which is preliminary data.</text>
</comment>